<dbReference type="EMBL" id="FAOZ01000007">
    <property type="protein sequence ID" value="CUU56354.1"/>
    <property type="molecule type" value="Genomic_DNA"/>
</dbReference>
<accession>A0A0S4QMW1</accession>
<dbReference type="AlphaFoldDB" id="A0A0S4QMW1"/>
<proteinExistence type="predicted"/>
<name>A0A0S4QMW1_9ACTN</name>
<gene>
    <name evidence="2" type="ORF">Ga0074812_107238</name>
</gene>
<protein>
    <submittedName>
        <fullName evidence="2">Uncharacterized protein</fullName>
    </submittedName>
</protein>
<organism evidence="2 3">
    <name type="scientific">Parafrankia irregularis</name>
    <dbReference type="NCBI Taxonomy" id="795642"/>
    <lineage>
        <taxon>Bacteria</taxon>
        <taxon>Bacillati</taxon>
        <taxon>Actinomycetota</taxon>
        <taxon>Actinomycetes</taxon>
        <taxon>Frankiales</taxon>
        <taxon>Frankiaceae</taxon>
        <taxon>Parafrankia</taxon>
    </lineage>
</organism>
<evidence type="ECO:0000256" key="1">
    <source>
        <dbReference type="SAM" id="MobiDB-lite"/>
    </source>
</evidence>
<feature type="compositionally biased region" description="Basic and acidic residues" evidence="1">
    <location>
        <begin position="38"/>
        <end position="53"/>
    </location>
</feature>
<sequence length="53" mass="5546">MFAGEDVVPPAANSGSAYGVVATKISRHPGRARATTAGRERMGVFGDVRDEAR</sequence>
<feature type="region of interest" description="Disordered" evidence="1">
    <location>
        <begin position="30"/>
        <end position="53"/>
    </location>
</feature>
<evidence type="ECO:0000313" key="3">
    <source>
        <dbReference type="Proteomes" id="UP000198802"/>
    </source>
</evidence>
<dbReference type="Proteomes" id="UP000198802">
    <property type="component" value="Unassembled WGS sequence"/>
</dbReference>
<evidence type="ECO:0000313" key="2">
    <source>
        <dbReference type="EMBL" id="CUU56354.1"/>
    </source>
</evidence>
<keyword evidence="3" id="KW-1185">Reference proteome</keyword>
<reference evidence="3" key="1">
    <citation type="submission" date="2015-11" db="EMBL/GenBank/DDBJ databases">
        <authorList>
            <person name="Varghese N."/>
        </authorList>
    </citation>
    <scope>NUCLEOTIDE SEQUENCE [LARGE SCALE GENOMIC DNA]</scope>
    <source>
        <strain evidence="3">DSM 45899</strain>
    </source>
</reference>